<organism evidence="2 4">
    <name type="scientific">Phytophthora cactorum</name>
    <dbReference type="NCBI Taxonomy" id="29920"/>
    <lineage>
        <taxon>Eukaryota</taxon>
        <taxon>Sar</taxon>
        <taxon>Stramenopiles</taxon>
        <taxon>Oomycota</taxon>
        <taxon>Peronosporomycetes</taxon>
        <taxon>Peronosporales</taxon>
        <taxon>Peronosporaceae</taxon>
        <taxon>Phytophthora</taxon>
    </lineage>
</organism>
<accession>A0A8T1DK47</accession>
<reference evidence="2" key="1">
    <citation type="submission" date="2018-10" db="EMBL/GenBank/DDBJ databases">
        <title>Effector identification in a new, highly contiguous assembly of the strawberry crown rot pathogen Phytophthora cactorum.</title>
        <authorList>
            <person name="Armitage A.D."/>
            <person name="Nellist C.F."/>
            <person name="Bates H."/>
            <person name="Vickerstaff R.J."/>
            <person name="Harrison R.J."/>
        </authorList>
    </citation>
    <scope>NUCLEOTIDE SEQUENCE</scope>
    <source>
        <strain evidence="2">4040</strain>
        <strain evidence="3">P421</strain>
    </source>
</reference>
<evidence type="ECO:0000256" key="1">
    <source>
        <dbReference type="SAM" id="MobiDB-lite"/>
    </source>
</evidence>
<dbReference type="EMBL" id="RCMK01000275">
    <property type="protein sequence ID" value="KAG2939372.1"/>
    <property type="molecule type" value="Genomic_DNA"/>
</dbReference>
<dbReference type="Proteomes" id="UP000760860">
    <property type="component" value="Unassembled WGS sequence"/>
</dbReference>
<protein>
    <submittedName>
        <fullName evidence="2">Uncharacterized protein</fullName>
    </submittedName>
</protein>
<name>A0A8T1DK47_9STRA</name>
<comment type="caution">
    <text evidence="2">The sequence shown here is derived from an EMBL/GenBank/DDBJ whole genome shotgun (WGS) entry which is preliminary data.</text>
</comment>
<evidence type="ECO:0000313" key="3">
    <source>
        <dbReference type="EMBL" id="KAG3207911.1"/>
    </source>
</evidence>
<evidence type="ECO:0000313" key="2">
    <source>
        <dbReference type="EMBL" id="KAG2939372.1"/>
    </source>
</evidence>
<feature type="region of interest" description="Disordered" evidence="1">
    <location>
        <begin position="15"/>
        <end position="36"/>
    </location>
</feature>
<evidence type="ECO:0000313" key="4">
    <source>
        <dbReference type="Proteomes" id="UP000736787"/>
    </source>
</evidence>
<gene>
    <name evidence="2" type="ORF">PC117_g10971</name>
    <name evidence="3" type="ORF">PC129_g21055</name>
</gene>
<dbReference type="Proteomes" id="UP000736787">
    <property type="component" value="Unassembled WGS sequence"/>
</dbReference>
<dbReference type="AlphaFoldDB" id="A0A8T1DK47"/>
<sequence length="36" mass="3561">MDGVLAIGVEAAMHDSADGGTNNVQNTENDVCAGLA</sequence>
<proteinExistence type="predicted"/>
<dbReference type="EMBL" id="RCMV01001605">
    <property type="protein sequence ID" value="KAG3207911.1"/>
    <property type="molecule type" value="Genomic_DNA"/>
</dbReference>
<feature type="compositionally biased region" description="Polar residues" evidence="1">
    <location>
        <begin position="19"/>
        <end position="29"/>
    </location>
</feature>